<dbReference type="RefSeq" id="XP_030994966.1">
    <property type="nucleotide sequence ID" value="XM_031140838.1"/>
</dbReference>
<dbReference type="InParanoid" id="A0A507AQW9"/>
<dbReference type="Proteomes" id="UP000319257">
    <property type="component" value="Unassembled WGS sequence"/>
</dbReference>
<dbReference type="GeneID" id="41973675"/>
<organism evidence="1 2">
    <name type="scientific">Thyridium curvatum</name>
    <dbReference type="NCBI Taxonomy" id="1093900"/>
    <lineage>
        <taxon>Eukaryota</taxon>
        <taxon>Fungi</taxon>
        <taxon>Dikarya</taxon>
        <taxon>Ascomycota</taxon>
        <taxon>Pezizomycotina</taxon>
        <taxon>Sordariomycetes</taxon>
        <taxon>Sordariomycetidae</taxon>
        <taxon>Thyridiales</taxon>
        <taxon>Thyridiaceae</taxon>
        <taxon>Thyridium</taxon>
    </lineage>
</organism>
<sequence length="193" mass="21046">MCYQVVELYSACKCLYYQHAVDRCASFGRPGHRIQQRTIYVGLWLLKWPLPQEVTSALPVKSVVSDDGLLLVALAAVGSVPVRSLGHLPLLFQNTAFITRAATFTALLLIRGLRPSGLDLEAYPRVDITQRARSLMEAIPSERLAARLSSETGGELAGATEQQNEARALFGSRLFSSPAHAPVTTLDVSFASF</sequence>
<reference evidence="1 2" key="1">
    <citation type="submission" date="2019-06" db="EMBL/GenBank/DDBJ databases">
        <title>Draft genome sequence of the filamentous fungus Phialemoniopsis curvata isolated from diesel fuel.</title>
        <authorList>
            <person name="Varaljay V.A."/>
            <person name="Lyon W.J."/>
            <person name="Crouch A.L."/>
            <person name="Drake C.E."/>
            <person name="Hollomon J.M."/>
            <person name="Nadeau L.J."/>
            <person name="Nunn H.S."/>
            <person name="Stevenson B.S."/>
            <person name="Bojanowski C.L."/>
            <person name="Crookes-Goodson W.J."/>
        </authorList>
    </citation>
    <scope>NUCLEOTIDE SEQUENCE [LARGE SCALE GENOMIC DNA]</scope>
    <source>
        <strain evidence="1 2">D216</strain>
    </source>
</reference>
<evidence type="ECO:0000313" key="2">
    <source>
        <dbReference type="Proteomes" id="UP000319257"/>
    </source>
</evidence>
<dbReference type="AlphaFoldDB" id="A0A507AQW9"/>
<dbReference type="EMBL" id="SKBQ01000035">
    <property type="protein sequence ID" value="TPX13255.1"/>
    <property type="molecule type" value="Genomic_DNA"/>
</dbReference>
<protein>
    <submittedName>
        <fullName evidence="1">Uncharacterized protein</fullName>
    </submittedName>
</protein>
<evidence type="ECO:0000313" key="1">
    <source>
        <dbReference type="EMBL" id="TPX13255.1"/>
    </source>
</evidence>
<keyword evidence="2" id="KW-1185">Reference proteome</keyword>
<dbReference type="OrthoDB" id="5355526at2759"/>
<comment type="caution">
    <text evidence="1">The sequence shown here is derived from an EMBL/GenBank/DDBJ whole genome shotgun (WGS) entry which is preliminary data.</text>
</comment>
<accession>A0A507AQW9</accession>
<name>A0A507AQW9_9PEZI</name>
<proteinExistence type="predicted"/>
<gene>
    <name evidence="1" type="ORF">E0L32_006228</name>
</gene>